<dbReference type="EMBL" id="NBSK02000003">
    <property type="protein sequence ID" value="KAJ0219350.1"/>
    <property type="molecule type" value="Genomic_DNA"/>
</dbReference>
<keyword evidence="1" id="KW-0233">DNA recombination</keyword>
<proteinExistence type="inferred from homology"/>
<dbReference type="GO" id="GO:0043139">
    <property type="term" value="F:5'-3' DNA helicase activity"/>
    <property type="evidence" value="ECO:0007669"/>
    <property type="project" value="UniProtKB-EC"/>
</dbReference>
<dbReference type="EC" id="5.6.2.3" evidence="1"/>
<dbReference type="GO" id="GO:0016787">
    <property type="term" value="F:hydrolase activity"/>
    <property type="evidence" value="ECO:0007669"/>
    <property type="project" value="UniProtKB-KW"/>
</dbReference>
<organism evidence="3 4">
    <name type="scientific">Lactuca sativa</name>
    <name type="common">Garden lettuce</name>
    <dbReference type="NCBI Taxonomy" id="4236"/>
    <lineage>
        <taxon>Eukaryota</taxon>
        <taxon>Viridiplantae</taxon>
        <taxon>Streptophyta</taxon>
        <taxon>Embryophyta</taxon>
        <taxon>Tracheophyta</taxon>
        <taxon>Spermatophyta</taxon>
        <taxon>Magnoliopsida</taxon>
        <taxon>eudicotyledons</taxon>
        <taxon>Gunneridae</taxon>
        <taxon>Pentapetalae</taxon>
        <taxon>asterids</taxon>
        <taxon>campanulids</taxon>
        <taxon>Asterales</taxon>
        <taxon>Asteraceae</taxon>
        <taxon>Cichorioideae</taxon>
        <taxon>Cichorieae</taxon>
        <taxon>Lactucinae</taxon>
        <taxon>Lactuca</taxon>
    </lineage>
</organism>
<dbReference type="Proteomes" id="UP000235145">
    <property type="component" value="Unassembled WGS sequence"/>
</dbReference>
<comment type="caution">
    <text evidence="3">The sequence shown here is derived from an EMBL/GenBank/DDBJ whole genome shotgun (WGS) entry which is preliminary data.</text>
</comment>
<evidence type="ECO:0000313" key="4">
    <source>
        <dbReference type="Proteomes" id="UP000235145"/>
    </source>
</evidence>
<dbReference type="PANTHER" id="PTHR10492">
    <property type="match status" value="1"/>
</dbReference>
<comment type="cofactor">
    <cofactor evidence="1">
        <name>Mg(2+)</name>
        <dbReference type="ChEBI" id="CHEBI:18420"/>
    </cofactor>
</comment>
<keyword evidence="4" id="KW-1185">Reference proteome</keyword>
<evidence type="ECO:0000259" key="2">
    <source>
        <dbReference type="Pfam" id="PF05970"/>
    </source>
</evidence>
<dbReference type="AlphaFoldDB" id="A0A9R1W6N5"/>
<keyword evidence="1" id="KW-0227">DNA damage</keyword>
<name>A0A9R1W6N5_LACSA</name>
<comment type="similarity">
    <text evidence="1">Belongs to the helicase family.</text>
</comment>
<keyword evidence="1" id="KW-0234">DNA repair</keyword>
<reference evidence="3 4" key="1">
    <citation type="journal article" date="2017" name="Nat. Commun.">
        <title>Genome assembly with in vitro proximity ligation data and whole-genome triplication in lettuce.</title>
        <authorList>
            <person name="Reyes-Chin-Wo S."/>
            <person name="Wang Z."/>
            <person name="Yang X."/>
            <person name="Kozik A."/>
            <person name="Arikit S."/>
            <person name="Song C."/>
            <person name="Xia L."/>
            <person name="Froenicke L."/>
            <person name="Lavelle D.O."/>
            <person name="Truco M.J."/>
            <person name="Xia R."/>
            <person name="Zhu S."/>
            <person name="Xu C."/>
            <person name="Xu H."/>
            <person name="Xu X."/>
            <person name="Cox K."/>
            <person name="Korf I."/>
            <person name="Meyers B.C."/>
            <person name="Michelmore R.W."/>
        </authorList>
    </citation>
    <scope>NUCLEOTIDE SEQUENCE [LARGE SCALE GENOMIC DNA]</scope>
    <source>
        <strain evidence="4">cv. Salinas</strain>
        <tissue evidence="3">Seedlings</tissue>
    </source>
</reference>
<comment type="catalytic activity">
    <reaction evidence="1">
        <text>ATP + H2O = ADP + phosphate + H(+)</text>
        <dbReference type="Rhea" id="RHEA:13065"/>
        <dbReference type="ChEBI" id="CHEBI:15377"/>
        <dbReference type="ChEBI" id="CHEBI:15378"/>
        <dbReference type="ChEBI" id="CHEBI:30616"/>
        <dbReference type="ChEBI" id="CHEBI:43474"/>
        <dbReference type="ChEBI" id="CHEBI:456216"/>
        <dbReference type="EC" id="5.6.2.3"/>
    </reaction>
</comment>
<gene>
    <name evidence="3" type="ORF">LSAT_V11C300132580</name>
</gene>
<keyword evidence="1" id="KW-0547">Nucleotide-binding</keyword>
<dbReference type="PANTHER" id="PTHR10492:SF97">
    <property type="entry name" value="ATP-DEPENDENT DNA HELICASE"/>
    <property type="match status" value="1"/>
</dbReference>
<dbReference type="GO" id="GO:0006310">
    <property type="term" value="P:DNA recombination"/>
    <property type="evidence" value="ECO:0007669"/>
    <property type="project" value="UniProtKB-KW"/>
</dbReference>
<dbReference type="InterPro" id="IPR027417">
    <property type="entry name" value="P-loop_NTPase"/>
</dbReference>
<feature type="domain" description="DNA helicase Pif1-like DEAD-box helicase" evidence="2">
    <location>
        <begin position="1"/>
        <end position="107"/>
    </location>
</feature>
<dbReference type="Pfam" id="PF05970">
    <property type="entry name" value="PIF1"/>
    <property type="match status" value="1"/>
</dbReference>
<evidence type="ECO:0000313" key="3">
    <source>
        <dbReference type="EMBL" id="KAJ0219350.1"/>
    </source>
</evidence>
<evidence type="ECO:0000256" key="1">
    <source>
        <dbReference type="RuleBase" id="RU363044"/>
    </source>
</evidence>
<dbReference type="GO" id="GO:0006281">
    <property type="term" value="P:DNA repair"/>
    <property type="evidence" value="ECO:0007669"/>
    <property type="project" value="UniProtKB-KW"/>
</dbReference>
<keyword evidence="1" id="KW-0347">Helicase</keyword>
<keyword evidence="1" id="KW-0067">ATP-binding</keyword>
<dbReference type="InterPro" id="IPR010285">
    <property type="entry name" value="DNA_helicase_pif1-like_DEAD"/>
</dbReference>
<accession>A0A9R1W6N5</accession>
<dbReference type="GO" id="GO:0000723">
    <property type="term" value="P:telomere maintenance"/>
    <property type="evidence" value="ECO:0007669"/>
    <property type="project" value="InterPro"/>
</dbReference>
<sequence>MMHRHCFATFDRTLRDIIHSSDMHKLFGGKTIVFGGDLRHILPVIQRGNRTDIVWASLHSSKLRCECTVLRLTINMRLQVGCQTNDLDEKKVFAEWIRKIGEGSIGGRNDGAAEVEFPEDVSVRSTRDHIHSIVSIIYPASENHLDDPSYFQDKTILVPTNEEVDAITNYMLELMKDEGKTYLSSNSLCETFNKLF</sequence>
<dbReference type="GO" id="GO:0005524">
    <property type="term" value="F:ATP binding"/>
    <property type="evidence" value="ECO:0007669"/>
    <property type="project" value="UniProtKB-KW"/>
</dbReference>
<protein>
    <recommendedName>
        <fullName evidence="1">ATP-dependent DNA helicase</fullName>
        <ecNumber evidence="1">5.6.2.3</ecNumber>
    </recommendedName>
</protein>
<dbReference type="SUPFAM" id="SSF52540">
    <property type="entry name" value="P-loop containing nucleoside triphosphate hydrolases"/>
    <property type="match status" value="1"/>
</dbReference>
<keyword evidence="1" id="KW-0378">Hydrolase</keyword>